<gene>
    <name evidence="2" type="ORF">TM49_16725</name>
</gene>
<feature type="transmembrane region" description="Helical" evidence="1">
    <location>
        <begin position="20"/>
        <end position="45"/>
    </location>
</feature>
<dbReference type="EMBL" id="CP010803">
    <property type="protein sequence ID" value="AJY46956.1"/>
    <property type="molecule type" value="Genomic_DNA"/>
</dbReference>
<evidence type="ECO:0000256" key="1">
    <source>
        <dbReference type="SAM" id="Phobius"/>
    </source>
</evidence>
<accession>A0A0D5LSA8</accession>
<sequence length="283" mass="30799">MRTEDTAVTARPPRLFLRRFAALIIDSLAYIILFTFLMAVLAMAVPSLKAVLPSPLLYSRVCSSETADLPAFAEIQAAWQTDNPRTSQLCTVESFYLPAKQFAVVTESREDSGGSTYTRSLTVALDADGNAIFPNPVIAKVISTLRILLFPLVLALAMIGFGQTPGKRLMSLVVTKAPLAKEPVPLSPAGSVIREYAKFWPVCANALIQLAIAVGAPRITDVAGAVSALEAFGGVGDRTLVDALVLNAATFFVLFVWWVWPLALWRGRMLYDGFIRCYVVLRD</sequence>
<protein>
    <submittedName>
        <fullName evidence="2">Uncharacterized protein</fullName>
    </submittedName>
</protein>
<keyword evidence="1" id="KW-0812">Transmembrane</keyword>
<organism evidence="2 3">
    <name type="scientific">Martelella endophytica</name>
    <dbReference type="NCBI Taxonomy" id="1486262"/>
    <lineage>
        <taxon>Bacteria</taxon>
        <taxon>Pseudomonadati</taxon>
        <taxon>Pseudomonadota</taxon>
        <taxon>Alphaproteobacteria</taxon>
        <taxon>Hyphomicrobiales</taxon>
        <taxon>Aurantimonadaceae</taxon>
        <taxon>Martelella</taxon>
    </lineage>
</organism>
<dbReference type="HOGENOM" id="CLU_1037760_0_0_5"/>
<proteinExistence type="predicted"/>
<dbReference type="Proteomes" id="UP000032611">
    <property type="component" value="Chromosome"/>
</dbReference>
<dbReference type="RefSeq" id="WP_045682952.1">
    <property type="nucleotide sequence ID" value="NZ_CP010803.1"/>
</dbReference>
<evidence type="ECO:0000313" key="3">
    <source>
        <dbReference type="Proteomes" id="UP000032611"/>
    </source>
</evidence>
<dbReference type="KEGG" id="mey:TM49_16725"/>
<dbReference type="AlphaFoldDB" id="A0A0D5LSA8"/>
<evidence type="ECO:0000313" key="2">
    <source>
        <dbReference type="EMBL" id="AJY46956.1"/>
    </source>
</evidence>
<dbReference type="OrthoDB" id="7914031at2"/>
<keyword evidence="3" id="KW-1185">Reference proteome</keyword>
<reference evidence="2 3" key="1">
    <citation type="journal article" date="2015" name="Genome Announc.">
        <title>Complete genome sequence of Martelella endophytica YC6887, which has antifungal activity associated with a halophyte.</title>
        <authorList>
            <person name="Khan A."/>
            <person name="Khan H."/>
            <person name="Chung E.J."/>
            <person name="Hossain M.T."/>
            <person name="Chung Y.R."/>
        </authorList>
    </citation>
    <scope>NUCLEOTIDE SEQUENCE [LARGE SCALE GENOMIC DNA]</scope>
    <source>
        <strain evidence="2">YC6887</strain>
    </source>
</reference>
<feature type="transmembrane region" description="Helical" evidence="1">
    <location>
        <begin position="137"/>
        <end position="161"/>
    </location>
</feature>
<feature type="transmembrane region" description="Helical" evidence="1">
    <location>
        <begin position="240"/>
        <end position="260"/>
    </location>
</feature>
<keyword evidence="1" id="KW-0472">Membrane</keyword>
<name>A0A0D5LSA8_MAREN</name>
<dbReference type="PATRIC" id="fig|1486262.3.peg.3459"/>
<keyword evidence="1" id="KW-1133">Transmembrane helix</keyword>